<sequence>MNSNGIKMRLGSALLAVMLLAACSDSSGVQSTVTEEASGTAAAETAQTAVTGAEDAVATAAADTFLVTADMVSYEEEDQFIDWEGSSPRYIQLQGDTAALQGEGAIISGSAITIVLPGTYVVSGQLNDGQIVVDLESDGLVRIVLNGAEINSSTSAPVYVKKAEKTVISLQPGTSNTLTDEENYVLDDAEEGEPNAAIFSKDDLTINGTGTLIVEGRYNNGIVGKDDLKITGGTLIIRAVDDGIIGRDVLAVTEADIQIEAGGDGMKSTNDKDADKGFILLAGGTYRVTAGADGIQAETSMLVTGGEYSLTTGGGSVNSSKQADAGQWGGDRGQAGARNPQAQQAQQSTQVQQSTETQTSTTDSTSAKAIKAASDITISGGSFTIDSADDAVHSNGTVHINDGLLNITSGDDGIHADSQVSIAGGTTTITKSYEGIEGKLISMTGGEVHVTASDDGVNAAGGNDGSSLNGRAGQNSFSAAGDAALYISGGNLTVDAAGDGLDANGSMYMSGGTVIVNGPTGSGNSALDYDGVFEVSGGTLIAAGSSGMTQAPSEGSSQYSVLMSFTQMQAAGTIVHVQNASGEAVFTFAPAKDYQSIVISSPELSKDETYTLYTGGSASGNAADGLYAEGTYQQGTEVVSFTLTKPVTYMSESGETEAQAAGPGGGGFGGGRGGGAGMGRDRSGVPAAPPASAASAG</sequence>
<gene>
    <name evidence="3" type="ORF">DNH61_12315</name>
</gene>
<dbReference type="AlphaFoldDB" id="A0A2W1LVB7"/>
<accession>A0A2W1LVB7</accession>
<feature type="compositionally biased region" description="Low complexity" evidence="1">
    <location>
        <begin position="684"/>
        <end position="697"/>
    </location>
</feature>
<feature type="region of interest" description="Disordered" evidence="1">
    <location>
        <begin position="653"/>
        <end position="697"/>
    </location>
</feature>
<organism evidence="3 4">
    <name type="scientific">Paenibacillus sambharensis</name>
    <dbReference type="NCBI Taxonomy" id="1803190"/>
    <lineage>
        <taxon>Bacteria</taxon>
        <taxon>Bacillati</taxon>
        <taxon>Bacillota</taxon>
        <taxon>Bacilli</taxon>
        <taxon>Bacillales</taxon>
        <taxon>Paenibacillaceae</taxon>
        <taxon>Paenibacillus</taxon>
    </lineage>
</organism>
<keyword evidence="4" id="KW-1185">Reference proteome</keyword>
<evidence type="ECO:0000256" key="2">
    <source>
        <dbReference type="SAM" id="SignalP"/>
    </source>
</evidence>
<feature type="compositionally biased region" description="Low complexity" evidence="1">
    <location>
        <begin position="341"/>
        <end position="369"/>
    </location>
</feature>
<evidence type="ECO:0000256" key="1">
    <source>
        <dbReference type="SAM" id="MobiDB-lite"/>
    </source>
</evidence>
<dbReference type="PROSITE" id="PS51257">
    <property type="entry name" value="PROKAR_LIPOPROTEIN"/>
    <property type="match status" value="1"/>
</dbReference>
<feature type="region of interest" description="Disordered" evidence="1">
    <location>
        <begin position="312"/>
        <end position="369"/>
    </location>
</feature>
<comment type="caution">
    <text evidence="3">The sequence shown here is derived from an EMBL/GenBank/DDBJ whole genome shotgun (WGS) entry which is preliminary data.</text>
</comment>
<dbReference type="EMBL" id="QKRB01000044">
    <property type="protein sequence ID" value="PZD95721.1"/>
    <property type="molecule type" value="Genomic_DNA"/>
</dbReference>
<dbReference type="RefSeq" id="WP_111147351.1">
    <property type="nucleotide sequence ID" value="NZ_QKRB01000044.1"/>
</dbReference>
<dbReference type="Proteomes" id="UP000249522">
    <property type="component" value="Unassembled WGS sequence"/>
</dbReference>
<evidence type="ECO:0000313" key="4">
    <source>
        <dbReference type="Proteomes" id="UP000249522"/>
    </source>
</evidence>
<feature type="compositionally biased region" description="Gly residues" evidence="1">
    <location>
        <begin position="662"/>
        <end position="678"/>
    </location>
</feature>
<proteinExistence type="predicted"/>
<protein>
    <submittedName>
        <fullName evidence="3">Dockerin type 1</fullName>
    </submittedName>
</protein>
<name>A0A2W1LVB7_9BACL</name>
<dbReference type="OrthoDB" id="9812829at2"/>
<keyword evidence="2" id="KW-0732">Signal</keyword>
<dbReference type="InterPro" id="IPR025584">
    <property type="entry name" value="Cthe_2159"/>
</dbReference>
<feature type="chain" id="PRO_5015975749" evidence="2">
    <location>
        <begin position="32"/>
        <end position="697"/>
    </location>
</feature>
<feature type="signal peptide" evidence="2">
    <location>
        <begin position="1"/>
        <end position="31"/>
    </location>
</feature>
<evidence type="ECO:0000313" key="3">
    <source>
        <dbReference type="EMBL" id="PZD95721.1"/>
    </source>
</evidence>
<dbReference type="Pfam" id="PF14262">
    <property type="entry name" value="Cthe_2159"/>
    <property type="match status" value="1"/>
</dbReference>
<reference evidence="3 4" key="1">
    <citation type="submission" date="2018-06" db="EMBL/GenBank/DDBJ databases">
        <title>Paenibacillus imtechensis sp. nov.</title>
        <authorList>
            <person name="Pinnaka A.K."/>
            <person name="Singh H."/>
            <person name="Kaur M."/>
        </authorList>
    </citation>
    <scope>NUCLEOTIDE SEQUENCE [LARGE SCALE GENOMIC DNA]</scope>
    <source>
        <strain evidence="3 4">SMB1</strain>
    </source>
</reference>